<accession>A0A6N2AN36</accession>
<sequence length="193" mass="21713">MDNQTKILINRIYEKMKTVDESIDEKGQKLFKIRDELSKLSEQSRMLQSELNQLNITQTENMREFLILCEHLDSHPLQNSILKGNINPNKVAGDVPLAPSAKNILMVSTDMPISSSKDEKESRANEATCSSSAKAEKIISGKPESKTNPVLSGTKVFSSFQVGKQHPKEEEYLAFTRYVYNLPEESGETYGVL</sequence>
<proteinExistence type="predicted"/>
<dbReference type="EMBL" id="RXGB01013172">
    <property type="protein sequence ID" value="TMW83179.1"/>
    <property type="molecule type" value="Genomic_DNA"/>
</dbReference>
<protein>
    <submittedName>
        <fullName evidence="1">Uncharacterized protein</fullName>
    </submittedName>
</protein>
<evidence type="ECO:0000313" key="1">
    <source>
        <dbReference type="EMBL" id="TMW83179.1"/>
    </source>
</evidence>
<reference evidence="1" key="1">
    <citation type="submission" date="2019-05" db="EMBL/GenBank/DDBJ databases">
        <title>The de novo reference genome and transcriptome assemblies of the wild tomato species Solanum chilense.</title>
        <authorList>
            <person name="Stam R."/>
            <person name="Nosenko T."/>
            <person name="Hoerger A.C."/>
            <person name="Stephan W."/>
            <person name="Seidel M.A."/>
            <person name="Kuhn J.M.M."/>
            <person name="Haberer G."/>
            <person name="Tellier A."/>
        </authorList>
    </citation>
    <scope>NUCLEOTIDE SEQUENCE</scope>
    <source>
        <tissue evidence="1">Mature leaves</tissue>
    </source>
</reference>
<organism evidence="1">
    <name type="scientific">Solanum chilense</name>
    <name type="common">Tomato</name>
    <name type="synonym">Lycopersicon chilense</name>
    <dbReference type="NCBI Taxonomy" id="4083"/>
    <lineage>
        <taxon>Eukaryota</taxon>
        <taxon>Viridiplantae</taxon>
        <taxon>Streptophyta</taxon>
        <taxon>Embryophyta</taxon>
        <taxon>Tracheophyta</taxon>
        <taxon>Spermatophyta</taxon>
        <taxon>Magnoliopsida</taxon>
        <taxon>eudicotyledons</taxon>
        <taxon>Gunneridae</taxon>
        <taxon>Pentapetalae</taxon>
        <taxon>asterids</taxon>
        <taxon>lamiids</taxon>
        <taxon>Solanales</taxon>
        <taxon>Solanaceae</taxon>
        <taxon>Solanoideae</taxon>
        <taxon>Solaneae</taxon>
        <taxon>Solanum</taxon>
        <taxon>Solanum subgen. Lycopersicon</taxon>
    </lineage>
</organism>
<name>A0A6N2AN36_SOLCI</name>
<gene>
    <name evidence="1" type="ORF">EJD97_002615</name>
</gene>
<comment type="caution">
    <text evidence="1">The sequence shown here is derived from an EMBL/GenBank/DDBJ whole genome shotgun (WGS) entry which is preliminary data.</text>
</comment>
<dbReference type="AlphaFoldDB" id="A0A6N2AN36"/>
<feature type="non-terminal residue" evidence="1">
    <location>
        <position position="193"/>
    </location>
</feature>